<dbReference type="KEGG" id="vg:60321206"/>
<protein>
    <submittedName>
        <fullName evidence="1">Uncharacterized protein</fullName>
    </submittedName>
</protein>
<organism evidence="1 2">
    <name type="scientific">Mycobacterium phage Quesadilla</name>
    <dbReference type="NCBI Taxonomy" id="2664226"/>
    <lineage>
        <taxon>Viruses</taxon>
        <taxon>Duplodnaviria</taxon>
        <taxon>Heunggongvirae</taxon>
        <taxon>Uroviricota</taxon>
        <taxon>Caudoviricetes</taxon>
        <taxon>Bclasvirinae</taxon>
        <taxon>Quesadillavirus</taxon>
        <taxon>Quesadillavirus quesadilla</taxon>
    </lineage>
</organism>
<dbReference type="Pfam" id="PF23888">
    <property type="entry name" value="DUF7240"/>
    <property type="match status" value="1"/>
</dbReference>
<evidence type="ECO:0000313" key="2">
    <source>
        <dbReference type="Proteomes" id="UP000370142"/>
    </source>
</evidence>
<sequence>MMAAHNWRALRLRFADHGVGNVMAEVPSMHIVLDAIEQLGAEASTSGKKSETEARAALSSYFDKLYKPDMTRVKIDGSEYQAPPPGFSDEEVEASFDAFLNAGAG</sequence>
<name>A0A5Q2WD13_9CAUD</name>
<dbReference type="GeneID" id="60321206"/>
<dbReference type="Proteomes" id="UP000370142">
    <property type="component" value="Segment"/>
</dbReference>
<reference evidence="1 2" key="1">
    <citation type="submission" date="2019-10" db="EMBL/GenBank/DDBJ databases">
        <authorList>
            <person name="Jorgensen H.J."/>
            <person name="Tolsma S."/>
            <person name="Caruso S.M."/>
            <person name="Garlena R.A."/>
            <person name="Russell D.A."/>
            <person name="Pope W.H."/>
            <person name="Jacobs-Se D."/>
            <person name="Hatfull G.F."/>
        </authorList>
    </citation>
    <scope>NUCLEOTIDE SEQUENCE [LARGE SCALE GENOMIC DNA]</scope>
</reference>
<dbReference type="InterPro" id="IPR055664">
    <property type="entry name" value="DUF7240"/>
</dbReference>
<proteinExistence type="predicted"/>
<evidence type="ECO:0000313" key="1">
    <source>
        <dbReference type="EMBL" id="QGH75290.1"/>
    </source>
</evidence>
<keyword evidence="2" id="KW-1185">Reference proteome</keyword>
<accession>A0A5Q2WD13</accession>
<dbReference type="RefSeq" id="YP_009949798.1">
    <property type="nucleotide sequence ID" value="NC_051584.1"/>
</dbReference>
<dbReference type="EMBL" id="MN617843">
    <property type="protein sequence ID" value="QGH75290.1"/>
    <property type="molecule type" value="Genomic_DNA"/>
</dbReference>
<gene>
    <name evidence="1" type="primary">42</name>
    <name evidence="1" type="ORF">SEA_QUESADILLA_42</name>
</gene>